<reference evidence="6" key="1">
    <citation type="submission" date="2025-08" db="UniProtKB">
        <authorList>
            <consortium name="RefSeq"/>
        </authorList>
    </citation>
    <scope>IDENTIFICATION</scope>
    <source>
        <strain evidence="6">Wakin</strain>
        <tissue evidence="6">Muscle</tissue>
    </source>
</reference>
<evidence type="ECO:0000256" key="2">
    <source>
        <dbReference type="ARBA" id="ARBA00034653"/>
    </source>
</evidence>
<dbReference type="GO" id="GO:0043539">
    <property type="term" value="F:protein serine/threonine kinase activator activity"/>
    <property type="evidence" value="ECO:0007669"/>
    <property type="project" value="InterPro"/>
</dbReference>
<dbReference type="InterPro" id="IPR047173">
    <property type="entry name" value="STRAD_A/B-like"/>
</dbReference>
<evidence type="ECO:0000256" key="1">
    <source>
        <dbReference type="ARBA" id="ARBA00008874"/>
    </source>
</evidence>
<evidence type="ECO:0000313" key="5">
    <source>
        <dbReference type="Proteomes" id="UP000515129"/>
    </source>
</evidence>
<evidence type="ECO:0000313" key="6">
    <source>
        <dbReference type="RefSeq" id="XP_026070241.1"/>
    </source>
</evidence>
<evidence type="ECO:0000259" key="4">
    <source>
        <dbReference type="PROSITE" id="PS50011"/>
    </source>
</evidence>
<dbReference type="RefSeq" id="XP_026070241.1">
    <property type="nucleotide sequence ID" value="XM_026214456.1"/>
</dbReference>
<feature type="domain" description="Protein kinase" evidence="4">
    <location>
        <begin position="1"/>
        <end position="297"/>
    </location>
</feature>
<gene>
    <name evidence="6" type="primary">LOC113050957</name>
</gene>
<keyword evidence="5" id="KW-1185">Reference proteome</keyword>
<dbReference type="GO" id="GO:0005524">
    <property type="term" value="F:ATP binding"/>
    <property type="evidence" value="ECO:0007669"/>
    <property type="project" value="InterPro"/>
</dbReference>
<protein>
    <submittedName>
        <fullName evidence="6">STE20-related kinase adapter protein beta-like isoform X3</fullName>
    </submittedName>
</protein>
<organism evidence="5 6">
    <name type="scientific">Carassius auratus</name>
    <name type="common">Goldfish</name>
    <dbReference type="NCBI Taxonomy" id="7957"/>
    <lineage>
        <taxon>Eukaryota</taxon>
        <taxon>Metazoa</taxon>
        <taxon>Chordata</taxon>
        <taxon>Craniata</taxon>
        <taxon>Vertebrata</taxon>
        <taxon>Euteleostomi</taxon>
        <taxon>Actinopterygii</taxon>
        <taxon>Neopterygii</taxon>
        <taxon>Teleostei</taxon>
        <taxon>Ostariophysi</taxon>
        <taxon>Cypriniformes</taxon>
        <taxon>Cyprinidae</taxon>
        <taxon>Cyprininae</taxon>
        <taxon>Carassius</taxon>
    </lineage>
</organism>
<comment type="function">
    <text evidence="2">Pseudokinase which, in complex with CAB39/MO25 (CAB39/MO25alpha or CAB39L/MO25beta), binds to and activates STK11/LKB1. Adopts a closed conformation typical of active protein kinases and binds STK11/LKB1 as a pseudosubstrate, promoting conformational change of STK11/LKB1 in an active conformation.</text>
</comment>
<feature type="region of interest" description="Disordered" evidence="3">
    <location>
        <begin position="321"/>
        <end position="352"/>
    </location>
</feature>
<accession>A0A6P6KEU5</accession>
<dbReference type="Gene3D" id="1.10.510.10">
    <property type="entry name" value="Transferase(Phosphotransferase) domain 1"/>
    <property type="match status" value="1"/>
</dbReference>
<dbReference type="SUPFAM" id="SSF56112">
    <property type="entry name" value="Protein kinase-like (PK-like)"/>
    <property type="match status" value="1"/>
</dbReference>
<feature type="compositionally biased region" description="Polar residues" evidence="3">
    <location>
        <begin position="329"/>
        <end position="338"/>
    </location>
</feature>
<dbReference type="InterPro" id="IPR011009">
    <property type="entry name" value="Kinase-like_dom_sf"/>
</dbReference>
<dbReference type="InterPro" id="IPR000719">
    <property type="entry name" value="Prot_kinase_dom"/>
</dbReference>
<dbReference type="GO" id="GO:0004672">
    <property type="term" value="F:protein kinase activity"/>
    <property type="evidence" value="ECO:0007669"/>
    <property type="project" value="InterPro"/>
</dbReference>
<dbReference type="GO" id="GO:0006611">
    <property type="term" value="P:protein export from nucleus"/>
    <property type="evidence" value="ECO:0007669"/>
    <property type="project" value="TreeGrafter"/>
</dbReference>
<dbReference type="PANTHER" id="PTHR48014:SF13">
    <property type="entry name" value="STE20-RELATED KINASE ADAPTER PROTEIN BETA"/>
    <property type="match status" value="1"/>
</dbReference>
<dbReference type="Proteomes" id="UP000515129">
    <property type="component" value="Chromosome 31"/>
</dbReference>
<name>A0A6P6KEU5_CARAU</name>
<dbReference type="AlphaFoldDB" id="A0A6P6KEU5"/>
<proteinExistence type="inferred from homology"/>
<dbReference type="GeneID" id="113050957"/>
<dbReference type="Pfam" id="PF00069">
    <property type="entry name" value="Pkinase"/>
    <property type="match status" value="1"/>
</dbReference>
<dbReference type="PANTHER" id="PTHR48014">
    <property type="entry name" value="SERINE/THREONINE-PROTEIN KINASE FRAY2"/>
    <property type="match status" value="1"/>
</dbReference>
<dbReference type="GO" id="GO:1902554">
    <property type="term" value="C:serine/threonine protein kinase complex"/>
    <property type="evidence" value="ECO:0007669"/>
    <property type="project" value="TreeGrafter"/>
</dbReference>
<evidence type="ECO:0000256" key="3">
    <source>
        <dbReference type="SAM" id="MobiDB-lite"/>
    </source>
</evidence>
<dbReference type="Gene3D" id="3.30.200.20">
    <property type="entry name" value="Phosphorylase Kinase, domain 1"/>
    <property type="match status" value="1"/>
</dbReference>
<feature type="region of interest" description="Disordered" evidence="3">
    <location>
        <begin position="241"/>
        <end position="266"/>
    </location>
</feature>
<sequence length="352" mass="38964">MSFLDCSCISSHSRVQSFSIEEQYEDISQQCSNEALLSRLFRHPNLLTSRQVFSSCCQLWVLSPLMSYGSADSLLRSYFPDGMSESLIAYLLYGVLRALEYLHHMGYVHRGVKASHVLLSAEGRVCLSGLQSVYSLMKDGKRMRAVFDMPQHSLSLLPWLSPELLRQDLHGYGVKSDVYSLGIVACELVSGRVPFQDVPPTLMLLQKLQGSHCCLLDVPPYPLGDMGALKVSRSGVDSGIGESVATGSLTRTATAERPQSPAPKNHSATLHNLVQLCLQQQPERRPSATALLTHPFFRQVKKHTRDSFLSLMYPAVPLSCPPDMPPSETPTQTCNTPSPTHPEPEDGLWDFS</sequence>
<dbReference type="PROSITE" id="PS50011">
    <property type="entry name" value="PROTEIN_KINASE_DOM"/>
    <property type="match status" value="1"/>
</dbReference>
<comment type="similarity">
    <text evidence="1">Belongs to the protein kinase superfamily. STE Ser/Thr protein kinase family. STE20 subfamily.</text>
</comment>